<evidence type="ECO:0000256" key="15">
    <source>
        <dbReference type="ARBA" id="ARBA00023054"/>
    </source>
</evidence>
<protein>
    <recommendedName>
        <fullName evidence="6">non-specific serine/threonine protein kinase</fullName>
        <ecNumber evidence="6">2.7.11.1</ecNumber>
    </recommendedName>
</protein>
<comment type="caution">
    <text evidence="22">The sequence shown here is derived from an EMBL/GenBank/DDBJ whole genome shotgun (WGS) entry which is preliminary data.</text>
</comment>
<dbReference type="GO" id="GO:0072518">
    <property type="term" value="F:Rho-dependent protein serine/threonine kinase activity"/>
    <property type="evidence" value="ECO:0007669"/>
    <property type="project" value="TreeGrafter"/>
</dbReference>
<feature type="region of interest" description="Disordered" evidence="19">
    <location>
        <begin position="1"/>
        <end position="52"/>
    </location>
</feature>
<dbReference type="SUPFAM" id="SSF50729">
    <property type="entry name" value="PH domain-like"/>
    <property type="match status" value="1"/>
</dbReference>
<evidence type="ECO:0000256" key="18">
    <source>
        <dbReference type="PROSITE-ProRule" id="PRU01206"/>
    </source>
</evidence>
<dbReference type="GO" id="GO:0012505">
    <property type="term" value="C:endomembrane system"/>
    <property type="evidence" value="ECO:0007669"/>
    <property type="project" value="UniProtKB-SubCell"/>
</dbReference>
<dbReference type="GO" id="GO:0007266">
    <property type="term" value="P:Rho protein signal transduction"/>
    <property type="evidence" value="ECO:0007669"/>
    <property type="project" value="UniProtKB-UniRule"/>
</dbReference>
<dbReference type="PANTHER" id="PTHR22988">
    <property type="entry name" value="MYOTONIC DYSTROPHY S/T KINASE-RELATED"/>
    <property type="match status" value="1"/>
</dbReference>
<feature type="domain" description="PH" evidence="20">
    <location>
        <begin position="198"/>
        <end position="250"/>
    </location>
</feature>
<proteinExistence type="inferred from homology"/>
<evidence type="ECO:0000256" key="17">
    <source>
        <dbReference type="ARBA" id="ARBA00023212"/>
    </source>
</evidence>
<dbReference type="GO" id="GO:0031267">
    <property type="term" value="F:small GTPase binding"/>
    <property type="evidence" value="ECO:0007669"/>
    <property type="project" value="InterPro"/>
</dbReference>
<keyword evidence="15 18" id="KW-0175">Coiled coil</keyword>
<dbReference type="InterPro" id="IPR015008">
    <property type="entry name" value="ROCK_Rho-bd_dom"/>
</dbReference>
<keyword evidence="11" id="KW-0547">Nucleotide-binding</keyword>
<reference evidence="22" key="2">
    <citation type="submission" date="2017-10" db="EMBL/GenBank/DDBJ databases">
        <title>Ladona fulva Genome sequencing and assembly.</title>
        <authorList>
            <person name="Murali S."/>
            <person name="Richards S."/>
            <person name="Bandaranaike D."/>
            <person name="Bellair M."/>
            <person name="Blankenburg K."/>
            <person name="Chao H."/>
            <person name="Dinh H."/>
            <person name="Doddapaneni H."/>
            <person name="Dugan-Rocha S."/>
            <person name="Elkadiri S."/>
            <person name="Gnanaolivu R."/>
            <person name="Hernandez B."/>
            <person name="Skinner E."/>
            <person name="Javaid M."/>
            <person name="Lee S."/>
            <person name="Li M."/>
            <person name="Ming W."/>
            <person name="Munidasa M."/>
            <person name="Muniz J."/>
            <person name="Nguyen L."/>
            <person name="Hughes D."/>
            <person name="Osuji N."/>
            <person name="Pu L.-L."/>
            <person name="Puazo M."/>
            <person name="Qu C."/>
            <person name="Quiroz J."/>
            <person name="Raj R."/>
            <person name="Weissenberger G."/>
            <person name="Xin Y."/>
            <person name="Zou X."/>
            <person name="Han Y."/>
            <person name="Worley K."/>
            <person name="Muzny D."/>
            <person name="Gibbs R."/>
        </authorList>
    </citation>
    <scope>NUCLEOTIDE SEQUENCE</scope>
    <source>
        <strain evidence="22">Sampled in the wild</strain>
    </source>
</reference>
<dbReference type="Pfam" id="PF25346">
    <property type="entry name" value="PH_MRCK"/>
    <property type="match status" value="1"/>
</dbReference>
<feature type="non-terminal residue" evidence="22">
    <location>
        <position position="1"/>
    </location>
</feature>
<evidence type="ECO:0000256" key="12">
    <source>
        <dbReference type="ARBA" id="ARBA00022777"/>
    </source>
</evidence>
<dbReference type="EC" id="2.7.11.1" evidence="6"/>
<keyword evidence="10" id="KW-0808">Transferase</keyword>
<evidence type="ECO:0000256" key="14">
    <source>
        <dbReference type="ARBA" id="ARBA00022842"/>
    </source>
</evidence>
<evidence type="ECO:0000256" key="6">
    <source>
        <dbReference type="ARBA" id="ARBA00012513"/>
    </source>
</evidence>
<feature type="domain" description="RhoBD" evidence="21">
    <location>
        <begin position="19"/>
        <end position="83"/>
    </location>
</feature>
<feature type="compositionally biased region" description="Basic and acidic residues" evidence="19">
    <location>
        <begin position="7"/>
        <end position="44"/>
    </location>
</feature>
<keyword evidence="14" id="KW-0460">Magnesium</keyword>
<evidence type="ECO:0000256" key="7">
    <source>
        <dbReference type="ARBA" id="ARBA00022475"/>
    </source>
</evidence>
<dbReference type="PROSITE" id="PS50003">
    <property type="entry name" value="PH_DOMAIN"/>
    <property type="match status" value="1"/>
</dbReference>
<dbReference type="GO" id="GO:0048598">
    <property type="term" value="P:embryonic morphogenesis"/>
    <property type="evidence" value="ECO:0007669"/>
    <property type="project" value="TreeGrafter"/>
</dbReference>
<comment type="cofactor">
    <cofactor evidence="1">
        <name>Mg(2+)</name>
        <dbReference type="ChEBI" id="CHEBI:18420"/>
    </cofactor>
</comment>
<dbReference type="GO" id="GO:0005886">
    <property type="term" value="C:plasma membrane"/>
    <property type="evidence" value="ECO:0007669"/>
    <property type="project" value="UniProtKB-SubCell"/>
</dbReference>
<keyword evidence="17" id="KW-0206">Cytoskeleton</keyword>
<dbReference type="SUPFAM" id="SSF103652">
    <property type="entry name" value="G protein-binding domain"/>
    <property type="match status" value="1"/>
</dbReference>
<dbReference type="GO" id="GO:0005737">
    <property type="term" value="C:cytoplasm"/>
    <property type="evidence" value="ECO:0007669"/>
    <property type="project" value="TreeGrafter"/>
</dbReference>
<accession>A0A8K0JV16</accession>
<organism evidence="22 23">
    <name type="scientific">Ladona fulva</name>
    <name type="common">Scarce chaser dragonfly</name>
    <name type="synonym">Libellula fulva</name>
    <dbReference type="NCBI Taxonomy" id="123851"/>
    <lineage>
        <taxon>Eukaryota</taxon>
        <taxon>Metazoa</taxon>
        <taxon>Ecdysozoa</taxon>
        <taxon>Arthropoda</taxon>
        <taxon>Hexapoda</taxon>
        <taxon>Insecta</taxon>
        <taxon>Pterygota</taxon>
        <taxon>Palaeoptera</taxon>
        <taxon>Odonata</taxon>
        <taxon>Epiprocta</taxon>
        <taxon>Anisoptera</taxon>
        <taxon>Libelluloidea</taxon>
        <taxon>Libellulidae</taxon>
        <taxon>Ladona</taxon>
    </lineage>
</organism>
<gene>
    <name evidence="22" type="ORF">J437_LFUL000248</name>
</gene>
<keyword evidence="9" id="KW-0723">Serine/threonine-protein kinase</keyword>
<evidence type="ECO:0000256" key="4">
    <source>
        <dbReference type="ARBA" id="ARBA00004245"/>
    </source>
</evidence>
<dbReference type="GO" id="GO:0031032">
    <property type="term" value="P:actomyosin structure organization"/>
    <property type="evidence" value="ECO:0007669"/>
    <property type="project" value="TreeGrafter"/>
</dbReference>
<comment type="similarity">
    <text evidence="5">Belongs to the protein kinase superfamily. AGC Ser/Thr protein kinase family.</text>
</comment>
<dbReference type="FunFam" id="1.20.5.730:FF:000001">
    <property type="entry name" value="rho-associated protein kinase 2"/>
    <property type="match status" value="1"/>
</dbReference>
<keyword evidence="8" id="KW-0963">Cytoplasm</keyword>
<keyword evidence="23" id="KW-1185">Reference proteome</keyword>
<evidence type="ECO:0000256" key="1">
    <source>
        <dbReference type="ARBA" id="ARBA00001946"/>
    </source>
</evidence>
<evidence type="ECO:0000256" key="9">
    <source>
        <dbReference type="ARBA" id="ARBA00022527"/>
    </source>
</evidence>
<dbReference type="Gene3D" id="2.30.29.30">
    <property type="entry name" value="Pleckstrin-homology domain (PH domain)/Phosphotyrosine-binding domain (PTB)"/>
    <property type="match status" value="1"/>
</dbReference>
<evidence type="ECO:0000256" key="10">
    <source>
        <dbReference type="ARBA" id="ARBA00022679"/>
    </source>
</evidence>
<evidence type="ECO:0000313" key="22">
    <source>
        <dbReference type="EMBL" id="KAG8222953.1"/>
    </source>
</evidence>
<dbReference type="PROSITE" id="PS51859">
    <property type="entry name" value="RHO_BD"/>
    <property type="match status" value="1"/>
</dbReference>
<evidence type="ECO:0000256" key="16">
    <source>
        <dbReference type="ARBA" id="ARBA00023136"/>
    </source>
</evidence>
<keyword evidence="13" id="KW-0067">ATP-binding</keyword>
<evidence type="ECO:0000256" key="8">
    <source>
        <dbReference type="ARBA" id="ARBA00022490"/>
    </source>
</evidence>
<keyword evidence="12" id="KW-0418">Kinase</keyword>
<evidence type="ECO:0000256" key="2">
    <source>
        <dbReference type="ARBA" id="ARBA00004184"/>
    </source>
</evidence>
<evidence type="ECO:0000256" key="5">
    <source>
        <dbReference type="ARBA" id="ARBA00009903"/>
    </source>
</evidence>
<feature type="region of interest" description="Disordered" evidence="19">
    <location>
        <begin position="176"/>
        <end position="196"/>
    </location>
</feature>
<dbReference type="GO" id="GO:0005856">
    <property type="term" value="C:cytoskeleton"/>
    <property type="evidence" value="ECO:0007669"/>
    <property type="project" value="UniProtKB-SubCell"/>
</dbReference>
<dbReference type="InterPro" id="IPR057529">
    <property type="entry name" value="MRCK/ROCK_PH"/>
</dbReference>
<dbReference type="Gene3D" id="1.20.5.730">
    <property type="entry name" value="Single helix bin"/>
    <property type="match status" value="1"/>
</dbReference>
<evidence type="ECO:0000256" key="3">
    <source>
        <dbReference type="ARBA" id="ARBA00004236"/>
    </source>
</evidence>
<dbReference type="PANTHER" id="PTHR22988:SF73">
    <property type="entry name" value="RHO-ASSOCIATED PROTEIN KINASE"/>
    <property type="match status" value="1"/>
</dbReference>
<comment type="subcellular location">
    <subcellularLocation>
        <location evidence="3">Cell membrane</location>
    </subcellularLocation>
    <subcellularLocation>
        <location evidence="4">Cytoplasm</location>
        <location evidence="4">Cytoskeleton</location>
    </subcellularLocation>
    <subcellularLocation>
        <location evidence="2">Endomembrane system</location>
        <topology evidence="2">Peripheral membrane protein</topology>
    </subcellularLocation>
</comment>
<dbReference type="EMBL" id="KZ308147">
    <property type="protein sequence ID" value="KAG8222953.1"/>
    <property type="molecule type" value="Genomic_DNA"/>
</dbReference>
<dbReference type="GO" id="GO:0005524">
    <property type="term" value="F:ATP binding"/>
    <property type="evidence" value="ECO:0007669"/>
    <property type="project" value="UniProtKB-KW"/>
</dbReference>
<evidence type="ECO:0000256" key="13">
    <source>
        <dbReference type="ARBA" id="ARBA00022840"/>
    </source>
</evidence>
<evidence type="ECO:0000259" key="20">
    <source>
        <dbReference type="PROSITE" id="PS50003"/>
    </source>
</evidence>
<evidence type="ECO:0000313" key="23">
    <source>
        <dbReference type="Proteomes" id="UP000792457"/>
    </source>
</evidence>
<dbReference type="InterPro" id="IPR011993">
    <property type="entry name" value="PH-like_dom_sf"/>
</dbReference>
<sequence length="250" mass="28415">MMLSSTKKTDLRDREAELKSSLEQLRKESEDLKHQLKKMQDEANRAASDAEELERLRKQLRQEQMLKQQAVNKLAEIMNRKDVVAGVGGVGVRGKGGKVSSADLRRKEKDCRKLQQELTMEREKYGQMCMKYQREVQELQAQVMEENSTKVRLQMECDSKDSEIEQLQGRLAALSSETASLSSGGAPGENDAEDSLQDSRLEGWLSVPNKQNIRRHGWKKQYVVVSSKKIIFYNSEADKANADPALILDL</sequence>
<name>A0A8K0JV16_LADFU</name>
<keyword evidence="16" id="KW-0472">Membrane</keyword>
<dbReference type="Proteomes" id="UP000792457">
    <property type="component" value="Unassembled WGS sequence"/>
</dbReference>
<evidence type="ECO:0000259" key="21">
    <source>
        <dbReference type="PROSITE" id="PS51859"/>
    </source>
</evidence>
<dbReference type="InterPro" id="IPR050839">
    <property type="entry name" value="Rho-assoc_Ser/Thr_Kinase"/>
</dbReference>
<evidence type="ECO:0000256" key="19">
    <source>
        <dbReference type="SAM" id="MobiDB-lite"/>
    </source>
</evidence>
<dbReference type="GO" id="GO:1901888">
    <property type="term" value="P:regulation of cell junction assembly"/>
    <property type="evidence" value="ECO:0007669"/>
    <property type="project" value="TreeGrafter"/>
</dbReference>
<keyword evidence="7" id="KW-1003">Cell membrane</keyword>
<dbReference type="GO" id="GO:0000281">
    <property type="term" value="P:mitotic cytokinesis"/>
    <property type="evidence" value="ECO:0007669"/>
    <property type="project" value="TreeGrafter"/>
</dbReference>
<dbReference type="InterPro" id="IPR001849">
    <property type="entry name" value="PH_domain"/>
</dbReference>
<dbReference type="OrthoDB" id="2156623at2759"/>
<dbReference type="Pfam" id="PF08912">
    <property type="entry name" value="Rho_Binding"/>
    <property type="match status" value="1"/>
</dbReference>
<evidence type="ECO:0000256" key="11">
    <source>
        <dbReference type="ARBA" id="ARBA00022741"/>
    </source>
</evidence>
<dbReference type="AlphaFoldDB" id="A0A8K0JV16"/>
<dbReference type="GO" id="GO:0030866">
    <property type="term" value="P:cortical actin cytoskeleton organization"/>
    <property type="evidence" value="ECO:0007669"/>
    <property type="project" value="TreeGrafter"/>
</dbReference>
<reference evidence="22" key="1">
    <citation type="submission" date="2013-04" db="EMBL/GenBank/DDBJ databases">
        <authorList>
            <person name="Qu J."/>
            <person name="Murali S.C."/>
            <person name="Bandaranaike D."/>
            <person name="Bellair M."/>
            <person name="Blankenburg K."/>
            <person name="Chao H."/>
            <person name="Dinh H."/>
            <person name="Doddapaneni H."/>
            <person name="Downs B."/>
            <person name="Dugan-Rocha S."/>
            <person name="Elkadiri S."/>
            <person name="Gnanaolivu R.D."/>
            <person name="Hernandez B."/>
            <person name="Javaid M."/>
            <person name="Jayaseelan J.C."/>
            <person name="Lee S."/>
            <person name="Li M."/>
            <person name="Ming W."/>
            <person name="Munidasa M."/>
            <person name="Muniz J."/>
            <person name="Nguyen L."/>
            <person name="Ongeri F."/>
            <person name="Osuji N."/>
            <person name="Pu L.-L."/>
            <person name="Puazo M."/>
            <person name="Qu C."/>
            <person name="Quiroz J."/>
            <person name="Raj R."/>
            <person name="Weissenberger G."/>
            <person name="Xin Y."/>
            <person name="Zou X."/>
            <person name="Han Y."/>
            <person name="Richards S."/>
            <person name="Worley K."/>
            <person name="Muzny D."/>
            <person name="Gibbs R."/>
        </authorList>
    </citation>
    <scope>NUCLEOTIDE SEQUENCE</scope>
    <source>
        <strain evidence="22">Sampled in the wild</strain>
    </source>
</reference>